<feature type="transmembrane region" description="Helical" evidence="1">
    <location>
        <begin position="194"/>
        <end position="215"/>
    </location>
</feature>
<keyword evidence="1" id="KW-0812">Transmembrane</keyword>
<reference evidence="2 3" key="2">
    <citation type="journal article" date="2024" name="Int. J. Syst. Evol. Microbiol.">
        <title>Promethearchaeum syntrophicum gen. nov., sp. nov., an anaerobic, obligately syntrophic archaeon, the first isolate of the lineage 'Asgard' archaea, and proposal of the new archaeal phylum Promethearchaeota phyl. nov. and kingdom Promethearchaeati regn. nov.</title>
        <authorList>
            <person name="Imachi H."/>
            <person name="Nobu M.K."/>
            <person name="Kato S."/>
            <person name="Takaki Y."/>
            <person name="Miyazaki M."/>
            <person name="Miyata M."/>
            <person name="Ogawara M."/>
            <person name="Saito Y."/>
            <person name="Sakai S."/>
            <person name="Tahara Y.O."/>
            <person name="Takano Y."/>
            <person name="Tasumi E."/>
            <person name="Uematsu K."/>
            <person name="Yoshimura T."/>
            <person name="Itoh T."/>
            <person name="Ohkuma M."/>
            <person name="Takai K."/>
        </authorList>
    </citation>
    <scope>NUCLEOTIDE SEQUENCE [LARGE SCALE GENOMIC DNA]</scope>
    <source>
        <strain evidence="2 3">MK-D1</strain>
    </source>
</reference>
<reference evidence="2 3" key="1">
    <citation type="journal article" date="2020" name="Nature">
        <title>Isolation of an archaeon at the prokaryote-eukaryote interface.</title>
        <authorList>
            <person name="Imachi H."/>
            <person name="Nobu M.K."/>
            <person name="Nakahara N."/>
            <person name="Morono Y."/>
            <person name="Ogawara M."/>
            <person name="Takaki Y."/>
            <person name="Takano Y."/>
            <person name="Uematsu K."/>
            <person name="Ikuta T."/>
            <person name="Ito M."/>
            <person name="Matsui Y."/>
            <person name="Miyazaki M."/>
            <person name="Murata K."/>
            <person name="Saito Y."/>
            <person name="Sakai S."/>
            <person name="Song C."/>
            <person name="Tasumi E."/>
            <person name="Yamanaka Y."/>
            <person name="Yamaguchi T."/>
            <person name="Kamagata Y."/>
            <person name="Tamaki H."/>
            <person name="Takai K."/>
        </authorList>
    </citation>
    <scope>NUCLEOTIDE SEQUENCE [LARGE SCALE GENOMIC DNA]</scope>
    <source>
        <strain evidence="2 3">MK-D1</strain>
    </source>
</reference>
<sequence length="220" mass="24591">MADQKIQTVLRLLVWLVAIVLILTIVLAWWQYTDDYNFFQDTISTLGGTTNLSGGENTISSMIFSIGLYTSGGIALIVAIIYFFKKDLFFHTGKAIIALFVAIGPIGVAIPRDNEDLLIFHAIGAAIFIGSFGILNGVMQLLRYSNKHRPKNKEEKKNFDFYLDLSMVYLTGIAILFYLIAFILHIAFSIELFGYGHALAQKIVVIISCVAVFFLDKDDM</sequence>
<evidence type="ECO:0008006" key="4">
    <source>
        <dbReference type="Google" id="ProtNLM"/>
    </source>
</evidence>
<feature type="transmembrane region" description="Helical" evidence="1">
    <location>
        <begin position="118"/>
        <end position="142"/>
    </location>
</feature>
<feature type="transmembrane region" description="Helical" evidence="1">
    <location>
        <begin position="162"/>
        <end position="188"/>
    </location>
</feature>
<dbReference type="Proteomes" id="UP000321408">
    <property type="component" value="Chromosome"/>
</dbReference>
<proteinExistence type="predicted"/>
<dbReference type="RefSeq" id="WP_147663675.1">
    <property type="nucleotide sequence ID" value="NZ_CP042905.2"/>
</dbReference>
<accession>A0A5B9DC91</accession>
<dbReference type="EMBL" id="CP042905">
    <property type="protein sequence ID" value="QEE16742.1"/>
    <property type="molecule type" value="Genomic_DNA"/>
</dbReference>
<organism evidence="2 3">
    <name type="scientific">Promethearchaeum syntrophicum</name>
    <dbReference type="NCBI Taxonomy" id="2594042"/>
    <lineage>
        <taxon>Archaea</taxon>
        <taxon>Promethearchaeati</taxon>
        <taxon>Promethearchaeota</taxon>
        <taxon>Promethearchaeia</taxon>
        <taxon>Promethearchaeales</taxon>
        <taxon>Promethearchaeaceae</taxon>
        <taxon>Promethearchaeum</taxon>
    </lineage>
</organism>
<dbReference type="AlphaFoldDB" id="A0A5B9DC91"/>
<feature type="transmembrane region" description="Helical" evidence="1">
    <location>
        <begin position="12"/>
        <end position="32"/>
    </location>
</feature>
<evidence type="ECO:0000313" key="2">
    <source>
        <dbReference type="EMBL" id="QEE16742.1"/>
    </source>
</evidence>
<keyword evidence="1" id="KW-1133">Transmembrane helix</keyword>
<dbReference type="GeneID" id="41330556"/>
<name>A0A5B9DC91_9ARCH</name>
<dbReference type="KEGG" id="psyt:DSAG12_02572"/>
<feature type="transmembrane region" description="Helical" evidence="1">
    <location>
        <begin position="62"/>
        <end position="83"/>
    </location>
</feature>
<protein>
    <recommendedName>
        <fullName evidence="4">DUF998 domain-containing protein</fullName>
    </recommendedName>
</protein>
<gene>
    <name evidence="2" type="ORF">DSAG12_02572</name>
</gene>
<evidence type="ECO:0000313" key="3">
    <source>
        <dbReference type="Proteomes" id="UP000321408"/>
    </source>
</evidence>
<feature type="transmembrane region" description="Helical" evidence="1">
    <location>
        <begin position="95"/>
        <end position="112"/>
    </location>
</feature>
<evidence type="ECO:0000256" key="1">
    <source>
        <dbReference type="SAM" id="Phobius"/>
    </source>
</evidence>
<keyword evidence="1" id="KW-0472">Membrane</keyword>
<keyword evidence="3" id="KW-1185">Reference proteome</keyword>